<feature type="transmembrane region" description="Helical" evidence="2">
    <location>
        <begin position="278"/>
        <end position="299"/>
    </location>
</feature>
<feature type="region of interest" description="Disordered" evidence="1">
    <location>
        <begin position="224"/>
        <end position="274"/>
    </location>
</feature>
<feature type="signal peptide" evidence="3">
    <location>
        <begin position="1"/>
        <end position="21"/>
    </location>
</feature>
<sequence length="477" mass="50383">MWTQHFSLILFLNFLLQTCAANFTFTYSEATQCDDFQVSWTGGTPPFYLTIIPAFAVQSKVAIADSSFNNNHGVFSTPMTFPADKKIVVVMSDATGFGSGGVSPVITVGKPVNNVNCDTNANPTNDFDFTNDDALTQCTPYHITNYNYGKAVEPVQLTGVVPGGSTFVLNVPKGTNSYTWGADVAAGTQLILMMTDAIGKQGGNTDIMVVAQSLNTSCLDNNSPASATNAPSLTSASGTISPTSNNSSPSSSSSASRSDTTPSSPSRSDTSSSRTGTLVAAIVAPVVGVTVLVVGAFIWCRRRRDRGVRVLGSRFQDSGFDLTKDDRDTSVHMGEIVPPTSAVPLLRDRSPGADGATALGNYSPRLPSSASQDYQHGAMSAYRPSHDSSSQSSGTPVPAVAYARGISTSARSGDDSLSGWRSKAAEANVLVPPGHQPPAQFILHTDLEDSIAPPTREVIELPPQYSERRATQPNDFR</sequence>
<organism evidence="4 5">
    <name type="scientific">Lentinus tigrinus ALCF2SS1-6</name>
    <dbReference type="NCBI Taxonomy" id="1328759"/>
    <lineage>
        <taxon>Eukaryota</taxon>
        <taxon>Fungi</taxon>
        <taxon>Dikarya</taxon>
        <taxon>Basidiomycota</taxon>
        <taxon>Agaricomycotina</taxon>
        <taxon>Agaricomycetes</taxon>
        <taxon>Polyporales</taxon>
        <taxon>Polyporaceae</taxon>
        <taxon>Lentinus</taxon>
    </lineage>
</organism>
<reference evidence="4" key="1">
    <citation type="journal article" date="2018" name="Genome Biol. Evol.">
        <title>Genomics and development of Lentinus tigrinus, a white-rot wood-decaying mushroom with dimorphic fruiting bodies.</title>
        <authorList>
            <person name="Wu B."/>
            <person name="Xu Z."/>
            <person name="Knudson A."/>
            <person name="Carlson A."/>
            <person name="Chen N."/>
            <person name="Kovaka S."/>
            <person name="LaButti K."/>
            <person name="Lipzen A."/>
            <person name="Pennachio C."/>
            <person name="Riley R."/>
            <person name="Schakwitz W."/>
            <person name="Umezawa K."/>
            <person name="Ohm R.A."/>
            <person name="Grigoriev I.V."/>
            <person name="Nagy L.G."/>
            <person name="Gibbons J."/>
            <person name="Hibbett D."/>
        </authorList>
    </citation>
    <scope>NUCLEOTIDE SEQUENCE [LARGE SCALE GENOMIC DNA]</scope>
    <source>
        <strain evidence="4">ALCF2SS1-6</strain>
    </source>
</reference>
<keyword evidence="5" id="KW-1185">Reference proteome</keyword>
<dbReference type="PANTHER" id="PTHR37487">
    <property type="entry name" value="CHROMOSOME 1, WHOLE GENOME SHOTGUN SEQUENCE"/>
    <property type="match status" value="1"/>
</dbReference>
<keyword evidence="2" id="KW-0472">Membrane</keyword>
<evidence type="ECO:0000313" key="5">
    <source>
        <dbReference type="Proteomes" id="UP000313359"/>
    </source>
</evidence>
<feature type="region of interest" description="Disordered" evidence="1">
    <location>
        <begin position="430"/>
        <end position="477"/>
    </location>
</feature>
<dbReference type="EMBL" id="ML122250">
    <property type="protein sequence ID" value="RPD67517.1"/>
    <property type="molecule type" value="Genomic_DNA"/>
</dbReference>
<feature type="compositionally biased region" description="Basic and acidic residues" evidence="1">
    <location>
        <begin position="466"/>
        <end position="477"/>
    </location>
</feature>
<dbReference type="AlphaFoldDB" id="A0A5C2SXA5"/>
<evidence type="ECO:0008006" key="6">
    <source>
        <dbReference type="Google" id="ProtNLM"/>
    </source>
</evidence>
<feature type="compositionally biased region" description="Polar residues" evidence="1">
    <location>
        <begin position="224"/>
        <end position="236"/>
    </location>
</feature>
<dbReference type="OrthoDB" id="2591431at2759"/>
<protein>
    <recommendedName>
        <fullName evidence="6">Mid2 domain-containing protein</fullName>
    </recommendedName>
</protein>
<evidence type="ECO:0000256" key="2">
    <source>
        <dbReference type="SAM" id="Phobius"/>
    </source>
</evidence>
<accession>A0A5C2SXA5</accession>
<dbReference type="STRING" id="1328759.A0A5C2SXA5"/>
<proteinExistence type="predicted"/>
<keyword evidence="3" id="KW-0732">Signal</keyword>
<feature type="chain" id="PRO_5022756934" description="Mid2 domain-containing protein" evidence="3">
    <location>
        <begin position="22"/>
        <end position="477"/>
    </location>
</feature>
<dbReference type="Proteomes" id="UP000313359">
    <property type="component" value="Unassembled WGS sequence"/>
</dbReference>
<keyword evidence="2" id="KW-1133">Transmembrane helix</keyword>
<name>A0A5C2SXA5_9APHY</name>
<dbReference type="PANTHER" id="PTHR37487:SF3">
    <property type="entry name" value="CLEAVAGE_POLYADENYLATION SPECIFICITY FACTOR A SUBUNIT N-TERMINAL DOMAIN-CONTAINING PROTEIN"/>
    <property type="match status" value="1"/>
</dbReference>
<feature type="region of interest" description="Disordered" evidence="1">
    <location>
        <begin position="342"/>
        <end position="397"/>
    </location>
</feature>
<evidence type="ECO:0000256" key="1">
    <source>
        <dbReference type="SAM" id="MobiDB-lite"/>
    </source>
</evidence>
<feature type="compositionally biased region" description="Low complexity" evidence="1">
    <location>
        <begin position="237"/>
        <end position="274"/>
    </location>
</feature>
<gene>
    <name evidence="4" type="ORF">L227DRAFT_26830</name>
</gene>
<keyword evidence="2" id="KW-0812">Transmembrane</keyword>
<evidence type="ECO:0000256" key="3">
    <source>
        <dbReference type="SAM" id="SignalP"/>
    </source>
</evidence>
<evidence type="ECO:0000313" key="4">
    <source>
        <dbReference type="EMBL" id="RPD67517.1"/>
    </source>
</evidence>